<dbReference type="Proteomes" id="UP001320898">
    <property type="component" value="Unassembled WGS sequence"/>
</dbReference>
<evidence type="ECO:0000313" key="15">
    <source>
        <dbReference type="Proteomes" id="UP001320898"/>
    </source>
</evidence>
<evidence type="ECO:0000256" key="5">
    <source>
        <dbReference type="ARBA" id="ARBA00022553"/>
    </source>
</evidence>
<feature type="transmembrane region" description="Helical" evidence="12">
    <location>
        <begin position="12"/>
        <end position="30"/>
    </location>
</feature>
<dbReference type="InterPro" id="IPR050351">
    <property type="entry name" value="BphY/WalK/GraS-like"/>
</dbReference>
<dbReference type="InterPro" id="IPR003594">
    <property type="entry name" value="HATPase_dom"/>
</dbReference>
<dbReference type="Gene3D" id="1.10.287.130">
    <property type="match status" value="1"/>
</dbReference>
<evidence type="ECO:0000256" key="7">
    <source>
        <dbReference type="ARBA" id="ARBA00022741"/>
    </source>
</evidence>
<keyword evidence="6" id="KW-0808">Transferase</keyword>
<evidence type="ECO:0000256" key="2">
    <source>
        <dbReference type="ARBA" id="ARBA00004236"/>
    </source>
</evidence>
<dbReference type="FunFam" id="1.10.287.130:FF:000008">
    <property type="entry name" value="Two-component sensor histidine kinase"/>
    <property type="match status" value="1"/>
</dbReference>
<protein>
    <recommendedName>
        <fullName evidence="3">histidine kinase</fullName>
        <ecNumber evidence="3">2.7.13.3</ecNumber>
    </recommendedName>
</protein>
<dbReference type="PRINTS" id="PR00344">
    <property type="entry name" value="BCTRLSENSOR"/>
</dbReference>
<evidence type="ECO:0000256" key="6">
    <source>
        <dbReference type="ARBA" id="ARBA00022679"/>
    </source>
</evidence>
<evidence type="ECO:0000256" key="3">
    <source>
        <dbReference type="ARBA" id="ARBA00012438"/>
    </source>
</evidence>
<comment type="caution">
    <text evidence="14">The sequence shown here is derived from an EMBL/GenBank/DDBJ whole genome shotgun (WGS) entry which is preliminary data.</text>
</comment>
<evidence type="ECO:0000256" key="12">
    <source>
        <dbReference type="SAM" id="Phobius"/>
    </source>
</evidence>
<dbReference type="Pfam" id="PF00512">
    <property type="entry name" value="HisKA"/>
    <property type="match status" value="1"/>
</dbReference>
<dbReference type="InterPro" id="IPR036097">
    <property type="entry name" value="HisK_dim/P_sf"/>
</dbReference>
<evidence type="ECO:0000256" key="9">
    <source>
        <dbReference type="ARBA" id="ARBA00022840"/>
    </source>
</evidence>
<evidence type="ECO:0000256" key="11">
    <source>
        <dbReference type="ARBA" id="ARBA00023136"/>
    </source>
</evidence>
<dbReference type="SUPFAM" id="SSF55874">
    <property type="entry name" value="ATPase domain of HSP90 chaperone/DNA topoisomerase II/histidine kinase"/>
    <property type="match status" value="1"/>
</dbReference>
<keyword evidence="15" id="KW-1185">Reference proteome</keyword>
<dbReference type="PANTHER" id="PTHR45453:SF1">
    <property type="entry name" value="PHOSPHATE REGULON SENSOR PROTEIN PHOR"/>
    <property type="match status" value="1"/>
</dbReference>
<comment type="catalytic activity">
    <reaction evidence="1">
        <text>ATP + protein L-histidine = ADP + protein N-phospho-L-histidine.</text>
        <dbReference type="EC" id="2.7.13.3"/>
    </reaction>
</comment>
<feature type="domain" description="Histidine kinase" evidence="13">
    <location>
        <begin position="197"/>
        <end position="421"/>
    </location>
</feature>
<dbReference type="SMART" id="SM00388">
    <property type="entry name" value="HisKA"/>
    <property type="match status" value="1"/>
</dbReference>
<dbReference type="SUPFAM" id="SSF47384">
    <property type="entry name" value="Homodimeric domain of signal transducing histidine kinase"/>
    <property type="match status" value="1"/>
</dbReference>
<dbReference type="EMBL" id="JALIDZ010000001">
    <property type="protein sequence ID" value="MCT8970748.1"/>
    <property type="molecule type" value="Genomic_DNA"/>
</dbReference>
<keyword evidence="10" id="KW-0902">Two-component regulatory system</keyword>
<evidence type="ECO:0000256" key="4">
    <source>
        <dbReference type="ARBA" id="ARBA00022475"/>
    </source>
</evidence>
<dbReference type="GO" id="GO:0005886">
    <property type="term" value="C:plasma membrane"/>
    <property type="evidence" value="ECO:0007669"/>
    <property type="project" value="UniProtKB-SubCell"/>
</dbReference>
<dbReference type="EC" id="2.7.13.3" evidence="3"/>
<dbReference type="GO" id="GO:0004721">
    <property type="term" value="F:phosphoprotein phosphatase activity"/>
    <property type="evidence" value="ECO:0007669"/>
    <property type="project" value="TreeGrafter"/>
</dbReference>
<dbReference type="AlphaFoldDB" id="A0AAW5QVQ3"/>
<keyword evidence="12" id="KW-1133">Transmembrane helix</keyword>
<keyword evidence="5" id="KW-0597">Phosphoprotein</keyword>
<dbReference type="GO" id="GO:0016036">
    <property type="term" value="P:cellular response to phosphate starvation"/>
    <property type="evidence" value="ECO:0007669"/>
    <property type="project" value="TreeGrafter"/>
</dbReference>
<gene>
    <name evidence="14" type="ORF">MUB46_02640</name>
</gene>
<dbReference type="InterPro" id="IPR005467">
    <property type="entry name" value="His_kinase_dom"/>
</dbReference>
<sequence>MLLALARRADAARVALVVAALVVAGFWIIADVAPATAALGLAAIWVAILASPMASTVPAASPLRRASAGGDPLAVYAAVTDGLPDPCFLIDAKGLVRFKNTAADALFGGVEVGRPISFLLRAPEIGEAIQRAQKTGSPAKVTVFERVPADRWFEVRVSPLGPIRGGKPDKAPVFLVLLRDLTEAQRVERMRVDFVANASHELRTPLASVIGFIETLQGPARNDAQAHDRFLDIMAEQARRMSRLIDDLMSLSRIELKAHVRPETVIDVAPILEHVADAMQPLAIDSGVAVTLDIKDRPLMAVGDRDELAQVFQNLVHNAIKYGQSGGRVAVTATLGPGQSGRARRIAVSVRDWGAGIAPEHLPRLTERFYRVDTASSREKGGTGLGLAIVKHILNRHRAQLNIDSKPGEGAAFTVTLDCVETVAKPANPQPGKAKKQ</sequence>
<dbReference type="InterPro" id="IPR003661">
    <property type="entry name" value="HisK_dim/P_dom"/>
</dbReference>
<keyword evidence="9 14" id="KW-0067">ATP-binding</keyword>
<comment type="subcellular location">
    <subcellularLocation>
        <location evidence="2">Cell membrane</location>
    </subcellularLocation>
</comment>
<accession>A0AAW5QVQ3</accession>
<evidence type="ECO:0000259" key="13">
    <source>
        <dbReference type="PROSITE" id="PS50109"/>
    </source>
</evidence>
<dbReference type="InterPro" id="IPR035965">
    <property type="entry name" value="PAS-like_dom_sf"/>
</dbReference>
<dbReference type="Pfam" id="PF02518">
    <property type="entry name" value="HATPase_c"/>
    <property type="match status" value="1"/>
</dbReference>
<organism evidence="14 15">
    <name type="scientific">Microbaculum marinisediminis</name>
    <dbReference type="NCBI Taxonomy" id="2931392"/>
    <lineage>
        <taxon>Bacteria</taxon>
        <taxon>Pseudomonadati</taxon>
        <taxon>Pseudomonadota</taxon>
        <taxon>Alphaproteobacteria</taxon>
        <taxon>Hyphomicrobiales</taxon>
        <taxon>Tepidamorphaceae</taxon>
        <taxon>Microbaculum</taxon>
    </lineage>
</organism>
<dbReference type="SUPFAM" id="SSF55785">
    <property type="entry name" value="PYP-like sensor domain (PAS domain)"/>
    <property type="match status" value="1"/>
</dbReference>
<keyword evidence="11 12" id="KW-0472">Membrane</keyword>
<dbReference type="Gene3D" id="3.30.450.20">
    <property type="entry name" value="PAS domain"/>
    <property type="match status" value="1"/>
</dbReference>
<evidence type="ECO:0000256" key="8">
    <source>
        <dbReference type="ARBA" id="ARBA00022777"/>
    </source>
</evidence>
<dbReference type="SMART" id="SM00387">
    <property type="entry name" value="HATPase_c"/>
    <property type="match status" value="1"/>
</dbReference>
<dbReference type="GO" id="GO:0000155">
    <property type="term" value="F:phosphorelay sensor kinase activity"/>
    <property type="evidence" value="ECO:0007669"/>
    <property type="project" value="InterPro"/>
</dbReference>
<dbReference type="PROSITE" id="PS50109">
    <property type="entry name" value="HIS_KIN"/>
    <property type="match status" value="1"/>
</dbReference>
<keyword evidence="12" id="KW-0812">Transmembrane</keyword>
<dbReference type="GO" id="GO:0005524">
    <property type="term" value="F:ATP binding"/>
    <property type="evidence" value="ECO:0007669"/>
    <property type="project" value="UniProtKB-KW"/>
</dbReference>
<dbReference type="PANTHER" id="PTHR45453">
    <property type="entry name" value="PHOSPHATE REGULON SENSOR PROTEIN PHOR"/>
    <property type="match status" value="1"/>
</dbReference>
<dbReference type="InterPro" id="IPR036890">
    <property type="entry name" value="HATPase_C_sf"/>
</dbReference>
<evidence type="ECO:0000313" key="14">
    <source>
        <dbReference type="EMBL" id="MCT8970748.1"/>
    </source>
</evidence>
<evidence type="ECO:0000256" key="1">
    <source>
        <dbReference type="ARBA" id="ARBA00000085"/>
    </source>
</evidence>
<dbReference type="Gene3D" id="3.30.565.10">
    <property type="entry name" value="Histidine kinase-like ATPase, C-terminal domain"/>
    <property type="match status" value="1"/>
</dbReference>
<dbReference type="RefSeq" id="WP_261614305.1">
    <property type="nucleotide sequence ID" value="NZ_JALIDZ010000001.1"/>
</dbReference>
<keyword evidence="4" id="KW-1003">Cell membrane</keyword>
<keyword evidence="8" id="KW-0418">Kinase</keyword>
<evidence type="ECO:0000256" key="10">
    <source>
        <dbReference type="ARBA" id="ARBA00023012"/>
    </source>
</evidence>
<reference evidence="14 15" key="1">
    <citation type="submission" date="2022-04" db="EMBL/GenBank/DDBJ databases">
        <authorList>
            <person name="Ye Y.-Q."/>
            <person name="Du Z.-J."/>
        </authorList>
    </citation>
    <scope>NUCLEOTIDE SEQUENCE [LARGE SCALE GENOMIC DNA]</scope>
    <source>
        <strain evidence="14 15">A6E488</strain>
    </source>
</reference>
<keyword evidence="7" id="KW-0547">Nucleotide-binding</keyword>
<dbReference type="FunFam" id="3.30.565.10:FF:000006">
    <property type="entry name" value="Sensor histidine kinase WalK"/>
    <property type="match status" value="1"/>
</dbReference>
<dbReference type="InterPro" id="IPR004358">
    <property type="entry name" value="Sig_transdc_His_kin-like_C"/>
</dbReference>
<name>A0AAW5QVQ3_9HYPH</name>
<proteinExistence type="predicted"/>
<dbReference type="CDD" id="cd00082">
    <property type="entry name" value="HisKA"/>
    <property type="match status" value="1"/>
</dbReference>